<accession>A0A7Y9PDL4</accession>
<feature type="active site" evidence="6">
    <location>
        <position position="79"/>
    </location>
</feature>
<dbReference type="PRINTS" id="PR00105">
    <property type="entry name" value="C5METTRFRASE"/>
</dbReference>
<protein>
    <recommendedName>
        <fullName evidence="8">Cytosine-specific methyltransferase</fullName>
        <ecNumber evidence="8">2.1.1.37</ecNumber>
    </recommendedName>
</protein>
<keyword evidence="3 6" id="KW-0949">S-adenosyl-L-methionine</keyword>
<dbReference type="InterPro" id="IPR050390">
    <property type="entry name" value="C5-Methyltransferase"/>
</dbReference>
<evidence type="ECO:0000256" key="8">
    <source>
        <dbReference type="RuleBase" id="RU000417"/>
    </source>
</evidence>
<evidence type="ECO:0000313" key="9">
    <source>
        <dbReference type="EMBL" id="NYF77977.1"/>
    </source>
</evidence>
<evidence type="ECO:0000256" key="2">
    <source>
        <dbReference type="ARBA" id="ARBA00022679"/>
    </source>
</evidence>
<dbReference type="PANTHER" id="PTHR10629:SF52">
    <property type="entry name" value="DNA (CYTOSINE-5)-METHYLTRANSFERASE 1"/>
    <property type="match status" value="1"/>
</dbReference>
<dbReference type="GO" id="GO:0032259">
    <property type="term" value="P:methylation"/>
    <property type="evidence" value="ECO:0007669"/>
    <property type="project" value="UniProtKB-KW"/>
</dbReference>
<dbReference type="PANTHER" id="PTHR10629">
    <property type="entry name" value="CYTOSINE-SPECIFIC METHYLTRANSFERASE"/>
    <property type="match status" value="1"/>
</dbReference>
<name>A0A7Y9PDL4_9BACT</name>
<sequence>MTYKLIDLFSGAGGMSLGFVDSRFCGGFKCVLAVDNDKAALETHAANFSGKTVLGNIEHWLAENPNVPKADVVIGGPPCQGFSLLNKNRSGDLRRALWEPYLDIVELSEAKIFVMENVSELYRSDELVQIRQQAERMGFRTDAMVLNAADYGAPQTRKRTVVVGWRNKDVEAPVFPPPRTHASSDLKTDLPAWRTVKEAISDLGEPRGTEIGVGAPLDLHFGRNPTEKSLKRYRAVPPGGNRFDLMRNARHITPACWIRKTSGGTDLFGRLWWDRPSVTIRTEFFKPEKGRYLHPVKHRPITHREAARLMGFPDDFIFKGGKTEIAKQIGNAVPPNLAGAIAAMVKASLDGDVSKKSAKIPWRLEAPIGETVSA</sequence>
<comment type="similarity">
    <text evidence="6 7">Belongs to the class I-like SAM-binding methyltransferase superfamily. C5-methyltransferase family.</text>
</comment>
<dbReference type="RefSeq" id="WP_179487014.1">
    <property type="nucleotide sequence ID" value="NZ_JACCCW010000001.1"/>
</dbReference>
<keyword evidence="10" id="KW-1185">Reference proteome</keyword>
<evidence type="ECO:0000256" key="4">
    <source>
        <dbReference type="ARBA" id="ARBA00022747"/>
    </source>
</evidence>
<dbReference type="SUPFAM" id="SSF53335">
    <property type="entry name" value="S-adenosyl-L-methionine-dependent methyltransferases"/>
    <property type="match status" value="1"/>
</dbReference>
<dbReference type="GO" id="GO:0003677">
    <property type="term" value="F:DNA binding"/>
    <property type="evidence" value="ECO:0007669"/>
    <property type="project" value="TreeGrafter"/>
</dbReference>
<comment type="caution">
    <text evidence="9">The sequence shown here is derived from an EMBL/GenBank/DDBJ whole genome shotgun (WGS) entry which is preliminary data.</text>
</comment>
<evidence type="ECO:0000256" key="6">
    <source>
        <dbReference type="PROSITE-ProRule" id="PRU01016"/>
    </source>
</evidence>
<dbReference type="InterPro" id="IPR031303">
    <property type="entry name" value="C5_meth_CS"/>
</dbReference>
<dbReference type="InterPro" id="IPR029063">
    <property type="entry name" value="SAM-dependent_MTases_sf"/>
</dbReference>
<dbReference type="GO" id="GO:0044027">
    <property type="term" value="P:negative regulation of gene expression via chromosomal CpG island methylation"/>
    <property type="evidence" value="ECO:0007669"/>
    <property type="project" value="TreeGrafter"/>
</dbReference>
<gene>
    <name evidence="9" type="ORF">HDF17_000264</name>
</gene>
<organism evidence="9 10">
    <name type="scientific">Granulicella arctica</name>
    <dbReference type="NCBI Taxonomy" id="940613"/>
    <lineage>
        <taxon>Bacteria</taxon>
        <taxon>Pseudomonadati</taxon>
        <taxon>Acidobacteriota</taxon>
        <taxon>Terriglobia</taxon>
        <taxon>Terriglobales</taxon>
        <taxon>Acidobacteriaceae</taxon>
        <taxon>Granulicella</taxon>
    </lineage>
</organism>
<keyword evidence="1 6" id="KW-0489">Methyltransferase</keyword>
<dbReference type="InterPro" id="IPR001525">
    <property type="entry name" value="C5_MeTfrase"/>
</dbReference>
<proteinExistence type="inferred from homology"/>
<dbReference type="InterPro" id="IPR018117">
    <property type="entry name" value="C5_DNA_meth_AS"/>
</dbReference>
<evidence type="ECO:0000313" key="10">
    <source>
        <dbReference type="Proteomes" id="UP000589520"/>
    </source>
</evidence>
<evidence type="ECO:0000256" key="7">
    <source>
        <dbReference type="RuleBase" id="RU000416"/>
    </source>
</evidence>
<dbReference type="EMBL" id="JACCCW010000001">
    <property type="protein sequence ID" value="NYF77977.1"/>
    <property type="molecule type" value="Genomic_DNA"/>
</dbReference>
<evidence type="ECO:0000256" key="1">
    <source>
        <dbReference type="ARBA" id="ARBA00022603"/>
    </source>
</evidence>
<keyword evidence="4" id="KW-0680">Restriction system</keyword>
<dbReference type="Gene3D" id="3.40.50.150">
    <property type="entry name" value="Vaccinia Virus protein VP39"/>
    <property type="match status" value="1"/>
</dbReference>
<dbReference type="NCBIfam" id="TIGR00675">
    <property type="entry name" value="dcm"/>
    <property type="match status" value="1"/>
</dbReference>
<dbReference type="PROSITE" id="PS51679">
    <property type="entry name" value="SAM_MT_C5"/>
    <property type="match status" value="1"/>
</dbReference>
<dbReference type="AlphaFoldDB" id="A0A7Y9PDL4"/>
<evidence type="ECO:0000256" key="3">
    <source>
        <dbReference type="ARBA" id="ARBA00022691"/>
    </source>
</evidence>
<dbReference type="PROSITE" id="PS00094">
    <property type="entry name" value="C5_MTASE_1"/>
    <property type="match status" value="1"/>
</dbReference>
<reference evidence="9 10" key="1">
    <citation type="submission" date="2020-07" db="EMBL/GenBank/DDBJ databases">
        <title>Genomic Encyclopedia of Type Strains, Phase IV (KMG-V): Genome sequencing to study the core and pangenomes of soil and plant-associated prokaryotes.</title>
        <authorList>
            <person name="Whitman W."/>
        </authorList>
    </citation>
    <scope>NUCLEOTIDE SEQUENCE [LARGE SCALE GENOMIC DNA]</scope>
    <source>
        <strain evidence="9 10">X4EP2</strain>
    </source>
</reference>
<dbReference type="PROSITE" id="PS00095">
    <property type="entry name" value="C5_MTASE_2"/>
    <property type="match status" value="1"/>
</dbReference>
<dbReference type="Pfam" id="PF00145">
    <property type="entry name" value="DNA_methylase"/>
    <property type="match status" value="1"/>
</dbReference>
<dbReference type="GO" id="GO:0009307">
    <property type="term" value="P:DNA restriction-modification system"/>
    <property type="evidence" value="ECO:0007669"/>
    <property type="project" value="UniProtKB-KW"/>
</dbReference>
<dbReference type="Gene3D" id="3.90.120.10">
    <property type="entry name" value="DNA Methylase, subunit A, domain 2"/>
    <property type="match status" value="1"/>
</dbReference>
<dbReference type="GO" id="GO:0003886">
    <property type="term" value="F:DNA (cytosine-5-)-methyltransferase activity"/>
    <property type="evidence" value="ECO:0007669"/>
    <property type="project" value="UniProtKB-EC"/>
</dbReference>
<evidence type="ECO:0000256" key="5">
    <source>
        <dbReference type="ARBA" id="ARBA00047422"/>
    </source>
</evidence>
<dbReference type="EC" id="2.1.1.37" evidence="8"/>
<keyword evidence="2 6" id="KW-0808">Transferase</keyword>
<dbReference type="Proteomes" id="UP000589520">
    <property type="component" value="Unassembled WGS sequence"/>
</dbReference>
<comment type="catalytic activity">
    <reaction evidence="5 8">
        <text>a 2'-deoxycytidine in DNA + S-adenosyl-L-methionine = a 5-methyl-2'-deoxycytidine in DNA + S-adenosyl-L-homocysteine + H(+)</text>
        <dbReference type="Rhea" id="RHEA:13681"/>
        <dbReference type="Rhea" id="RHEA-COMP:11369"/>
        <dbReference type="Rhea" id="RHEA-COMP:11370"/>
        <dbReference type="ChEBI" id="CHEBI:15378"/>
        <dbReference type="ChEBI" id="CHEBI:57856"/>
        <dbReference type="ChEBI" id="CHEBI:59789"/>
        <dbReference type="ChEBI" id="CHEBI:85452"/>
        <dbReference type="ChEBI" id="CHEBI:85454"/>
        <dbReference type="EC" id="2.1.1.37"/>
    </reaction>
</comment>